<feature type="region of interest" description="Disordered" evidence="1">
    <location>
        <begin position="149"/>
        <end position="172"/>
    </location>
</feature>
<comment type="caution">
    <text evidence="2">The sequence shown here is derived from an EMBL/GenBank/DDBJ whole genome shotgun (WGS) entry which is preliminary data.</text>
</comment>
<reference evidence="2 3" key="1">
    <citation type="submission" date="2024-06" db="EMBL/GenBank/DDBJ databases">
        <title>The Natural Products Discovery Center: Release of the First 8490 Sequenced Strains for Exploring Actinobacteria Biosynthetic Diversity.</title>
        <authorList>
            <person name="Kalkreuter E."/>
            <person name="Kautsar S.A."/>
            <person name="Yang D."/>
            <person name="Bader C.D."/>
            <person name="Teijaro C.N."/>
            <person name="Fluegel L."/>
            <person name="Davis C.M."/>
            <person name="Simpson J.R."/>
            <person name="Lauterbach L."/>
            <person name="Steele A.D."/>
            <person name="Gui C."/>
            <person name="Meng S."/>
            <person name="Li G."/>
            <person name="Viehrig K."/>
            <person name="Ye F."/>
            <person name="Su P."/>
            <person name="Kiefer A.F."/>
            <person name="Nichols A."/>
            <person name="Cepeda A.J."/>
            <person name="Yan W."/>
            <person name="Fan B."/>
            <person name="Jiang Y."/>
            <person name="Adhikari A."/>
            <person name="Zheng C.-J."/>
            <person name="Schuster L."/>
            <person name="Cowan T.M."/>
            <person name="Smanski M.J."/>
            <person name="Chevrette M.G."/>
            <person name="De Carvalho L.P.S."/>
            <person name="Shen B."/>
        </authorList>
    </citation>
    <scope>NUCLEOTIDE SEQUENCE [LARGE SCALE GENOMIC DNA]</scope>
    <source>
        <strain evidence="2 3">NPDC000837</strain>
    </source>
</reference>
<dbReference type="Proteomes" id="UP001445472">
    <property type="component" value="Unassembled WGS sequence"/>
</dbReference>
<dbReference type="RefSeq" id="WP_351977763.1">
    <property type="nucleotide sequence ID" value="NZ_JBEPBX010000023.1"/>
</dbReference>
<gene>
    <name evidence="2" type="ORF">ABT276_24030</name>
</gene>
<organism evidence="2 3">
    <name type="scientific">Streptomyces xantholiticus</name>
    <dbReference type="NCBI Taxonomy" id="68285"/>
    <lineage>
        <taxon>Bacteria</taxon>
        <taxon>Bacillati</taxon>
        <taxon>Actinomycetota</taxon>
        <taxon>Actinomycetes</taxon>
        <taxon>Kitasatosporales</taxon>
        <taxon>Streptomycetaceae</taxon>
        <taxon>Streptomyces</taxon>
    </lineage>
</organism>
<evidence type="ECO:0000256" key="1">
    <source>
        <dbReference type="SAM" id="MobiDB-lite"/>
    </source>
</evidence>
<protein>
    <recommendedName>
        <fullName evidence="4">TetR family transcriptional regulator</fullName>
    </recommendedName>
</protein>
<evidence type="ECO:0008006" key="4">
    <source>
        <dbReference type="Google" id="ProtNLM"/>
    </source>
</evidence>
<accession>A0ABV1V1J2</accession>
<name>A0ABV1V1J2_9ACTN</name>
<sequence>MTEQRGPRREGELTDEQAALLLQSFTETVNEAGQIAEMLSKYVAAGGRDWETYERLLDHWARQGLKMVHAGRGPLRPELAQLSAKQIEQSAGTTAREGGMREHLHQTVAAAVLSTVWFAGEHHLIKAEDWPEDLPDVVLTAVRQAPGINDDPMMRNLRDTGGPVPPTFRNDG</sequence>
<evidence type="ECO:0000313" key="2">
    <source>
        <dbReference type="EMBL" id="MER6616387.1"/>
    </source>
</evidence>
<proteinExistence type="predicted"/>
<dbReference type="EMBL" id="JBEPBX010000023">
    <property type="protein sequence ID" value="MER6616387.1"/>
    <property type="molecule type" value="Genomic_DNA"/>
</dbReference>
<keyword evidence="3" id="KW-1185">Reference proteome</keyword>
<evidence type="ECO:0000313" key="3">
    <source>
        <dbReference type="Proteomes" id="UP001445472"/>
    </source>
</evidence>